<reference evidence="1 2" key="1">
    <citation type="submission" date="2023-03" db="EMBL/GenBank/DDBJ databases">
        <title>Draft genome sequence of the bacteria which degrade cell wall of Tricholomamatutake.</title>
        <authorList>
            <person name="Konishi Y."/>
            <person name="Fukuta Y."/>
            <person name="Shirasaka N."/>
        </authorList>
    </citation>
    <scope>NUCLEOTIDE SEQUENCE [LARGE SCALE GENOMIC DNA]</scope>
    <source>
        <strain evidence="2">mu1</strain>
    </source>
</reference>
<sequence length="99" mass="11256">MRIEENQISKLFSRLTGEEQDALIRQLRTIVHSGLSLAPEALAAIPMEQLLDIRDIIQGYVLTKNNVPNIIQDYNALDTSKLHRKIAFGRLQEPPYDAN</sequence>
<organism evidence="1 2">
    <name type="scientific">Paenibacillus glycanilyticus</name>
    <dbReference type="NCBI Taxonomy" id="126569"/>
    <lineage>
        <taxon>Bacteria</taxon>
        <taxon>Bacillati</taxon>
        <taxon>Bacillota</taxon>
        <taxon>Bacilli</taxon>
        <taxon>Bacillales</taxon>
        <taxon>Paenibacillaceae</taxon>
        <taxon>Paenibacillus</taxon>
    </lineage>
</organism>
<gene>
    <name evidence="1" type="ORF">MU1_36810</name>
</gene>
<dbReference type="RefSeq" id="WP_284240104.1">
    <property type="nucleotide sequence ID" value="NZ_BSSQ01000014.1"/>
</dbReference>
<evidence type="ECO:0000313" key="2">
    <source>
        <dbReference type="Proteomes" id="UP001157114"/>
    </source>
</evidence>
<accession>A0ABQ6GIA6</accession>
<name>A0ABQ6GIA6_9BACL</name>
<evidence type="ECO:0000313" key="1">
    <source>
        <dbReference type="EMBL" id="GLX69336.1"/>
    </source>
</evidence>
<protein>
    <submittedName>
        <fullName evidence="1">Uncharacterized protein</fullName>
    </submittedName>
</protein>
<comment type="caution">
    <text evidence="1">The sequence shown here is derived from an EMBL/GenBank/DDBJ whole genome shotgun (WGS) entry which is preliminary data.</text>
</comment>
<dbReference type="EMBL" id="BSSQ01000014">
    <property type="protein sequence ID" value="GLX69336.1"/>
    <property type="molecule type" value="Genomic_DNA"/>
</dbReference>
<dbReference type="Proteomes" id="UP001157114">
    <property type="component" value="Unassembled WGS sequence"/>
</dbReference>
<keyword evidence="2" id="KW-1185">Reference proteome</keyword>
<proteinExistence type="predicted"/>